<sequence>MEASGRRSTVGRRGNVRKFIDRARRVASSSRKGVSIFVNYVNKRIHPRSPREAFEDFGKVLDVYVSYNNSRRLGMRSTFAFVRFSILQEVDAAKVVKGQSYRDALVNKVAGSEGTSPMEVSKDTTSHVNRGSVEALQSVKNGGGSVDHG</sequence>
<feature type="region of interest" description="Disordered" evidence="2">
    <location>
        <begin position="112"/>
        <end position="131"/>
    </location>
</feature>
<dbReference type="InterPro" id="IPR035979">
    <property type="entry name" value="RBD_domain_sf"/>
</dbReference>
<dbReference type="Pfam" id="PF00076">
    <property type="entry name" value="RRM_1"/>
    <property type="match status" value="1"/>
</dbReference>
<dbReference type="Gene3D" id="3.30.70.330">
    <property type="match status" value="1"/>
</dbReference>
<dbReference type="InterPro" id="IPR000504">
    <property type="entry name" value="RRM_dom"/>
</dbReference>
<dbReference type="Proteomes" id="UP001472677">
    <property type="component" value="Unassembled WGS sequence"/>
</dbReference>
<proteinExistence type="predicted"/>
<dbReference type="SUPFAM" id="SSF54928">
    <property type="entry name" value="RNA-binding domain, RBD"/>
    <property type="match status" value="1"/>
</dbReference>
<reference evidence="4 5" key="1">
    <citation type="journal article" date="2024" name="G3 (Bethesda)">
        <title>Genome assembly of Hibiscus sabdariffa L. provides insights into metabolisms of medicinal natural products.</title>
        <authorList>
            <person name="Kim T."/>
        </authorList>
    </citation>
    <scope>NUCLEOTIDE SEQUENCE [LARGE SCALE GENOMIC DNA]</scope>
    <source>
        <strain evidence="4">TK-2024</strain>
        <tissue evidence="4">Old leaves</tissue>
    </source>
</reference>
<evidence type="ECO:0000256" key="2">
    <source>
        <dbReference type="SAM" id="MobiDB-lite"/>
    </source>
</evidence>
<evidence type="ECO:0000256" key="1">
    <source>
        <dbReference type="PROSITE-ProRule" id="PRU00176"/>
    </source>
</evidence>
<keyword evidence="1" id="KW-0694">RNA-binding</keyword>
<accession>A0ABR2FCZ9</accession>
<dbReference type="InterPro" id="IPR012677">
    <property type="entry name" value="Nucleotide-bd_a/b_plait_sf"/>
</dbReference>
<dbReference type="EMBL" id="JBBPBM010000006">
    <property type="protein sequence ID" value="KAK8578803.1"/>
    <property type="molecule type" value="Genomic_DNA"/>
</dbReference>
<gene>
    <name evidence="4" type="ORF">V6N12_069147</name>
</gene>
<protein>
    <recommendedName>
        <fullName evidence="3">RRM domain-containing protein</fullName>
    </recommendedName>
</protein>
<evidence type="ECO:0000313" key="4">
    <source>
        <dbReference type="EMBL" id="KAK8578803.1"/>
    </source>
</evidence>
<evidence type="ECO:0000259" key="3">
    <source>
        <dbReference type="PROSITE" id="PS50102"/>
    </source>
</evidence>
<name>A0ABR2FCZ9_9ROSI</name>
<dbReference type="PROSITE" id="PS50102">
    <property type="entry name" value="RRM"/>
    <property type="match status" value="1"/>
</dbReference>
<comment type="caution">
    <text evidence="4">The sequence shown here is derived from an EMBL/GenBank/DDBJ whole genome shotgun (WGS) entry which is preliminary data.</text>
</comment>
<organism evidence="4 5">
    <name type="scientific">Hibiscus sabdariffa</name>
    <name type="common">roselle</name>
    <dbReference type="NCBI Taxonomy" id="183260"/>
    <lineage>
        <taxon>Eukaryota</taxon>
        <taxon>Viridiplantae</taxon>
        <taxon>Streptophyta</taxon>
        <taxon>Embryophyta</taxon>
        <taxon>Tracheophyta</taxon>
        <taxon>Spermatophyta</taxon>
        <taxon>Magnoliopsida</taxon>
        <taxon>eudicotyledons</taxon>
        <taxon>Gunneridae</taxon>
        <taxon>Pentapetalae</taxon>
        <taxon>rosids</taxon>
        <taxon>malvids</taxon>
        <taxon>Malvales</taxon>
        <taxon>Malvaceae</taxon>
        <taxon>Malvoideae</taxon>
        <taxon>Hibiscus</taxon>
    </lineage>
</organism>
<feature type="domain" description="RRM" evidence="3">
    <location>
        <begin position="34"/>
        <end position="111"/>
    </location>
</feature>
<evidence type="ECO:0000313" key="5">
    <source>
        <dbReference type="Proteomes" id="UP001472677"/>
    </source>
</evidence>
<keyword evidence="5" id="KW-1185">Reference proteome</keyword>